<dbReference type="Gramene" id="RZC76281">
    <property type="protein sequence ID" value="RZC76281"/>
    <property type="gene ID" value="C5167_000357"/>
</dbReference>
<evidence type="ECO:0000256" key="1">
    <source>
        <dbReference type="SAM" id="MobiDB-lite"/>
    </source>
</evidence>
<dbReference type="EMBL" id="CM010723">
    <property type="protein sequence ID" value="RZC76281.1"/>
    <property type="molecule type" value="Genomic_DNA"/>
</dbReference>
<name>A0A4Y7KVY7_PAPSO</name>
<feature type="region of interest" description="Disordered" evidence="1">
    <location>
        <begin position="144"/>
        <end position="186"/>
    </location>
</feature>
<protein>
    <submittedName>
        <fullName evidence="2">Uncharacterized protein</fullName>
    </submittedName>
</protein>
<dbReference type="PANTHER" id="PTHR33144:SF25">
    <property type="entry name" value="DUF4216 DOMAIN-CONTAINING PROTEIN"/>
    <property type="match status" value="1"/>
</dbReference>
<accession>A0A4Y7KVY7</accession>
<proteinExistence type="predicted"/>
<dbReference type="Pfam" id="PF03004">
    <property type="entry name" value="Transposase_24"/>
    <property type="match status" value="1"/>
</dbReference>
<evidence type="ECO:0000313" key="2">
    <source>
        <dbReference type="EMBL" id="RZC76281.1"/>
    </source>
</evidence>
<dbReference type="AlphaFoldDB" id="A0A4Y7KVY7"/>
<reference evidence="2 3" key="1">
    <citation type="journal article" date="2018" name="Science">
        <title>The opium poppy genome and morphinan production.</title>
        <authorList>
            <person name="Guo L."/>
            <person name="Winzer T."/>
            <person name="Yang X."/>
            <person name="Li Y."/>
            <person name="Ning Z."/>
            <person name="He Z."/>
            <person name="Teodor R."/>
            <person name="Lu Y."/>
            <person name="Bowser T.A."/>
            <person name="Graham I.A."/>
            <person name="Ye K."/>
        </authorList>
    </citation>
    <scope>NUCLEOTIDE SEQUENCE [LARGE SCALE GENOMIC DNA]</scope>
    <source>
        <strain evidence="3">cv. HN1</strain>
        <tissue evidence="2">Leaves</tissue>
    </source>
</reference>
<evidence type="ECO:0000313" key="3">
    <source>
        <dbReference type="Proteomes" id="UP000316621"/>
    </source>
</evidence>
<gene>
    <name evidence="2" type="ORF">C5167_000357</name>
</gene>
<sequence>MEDGGEEGQRVRRGRGPTTLKFLYTLQPGQRLQVESWLNSPVGPNSTYLTTYISHIAKDGNKLPLTVSNWTHMPAVLVLNAILEVKESQTIVKKEGFYKYTTQEERLANRPKDVVESQWGLLVEYWQNPHQEEKCAKAKASKFKQTVQQSRGSKPYLEAKLKRPPTAQEICDATHAKRKVTTEQFE</sequence>
<dbReference type="STRING" id="3469.A0A4Y7KVY7"/>
<dbReference type="Proteomes" id="UP000316621">
    <property type="component" value="Chromosome 9"/>
</dbReference>
<organism evidence="2 3">
    <name type="scientific">Papaver somniferum</name>
    <name type="common">Opium poppy</name>
    <dbReference type="NCBI Taxonomy" id="3469"/>
    <lineage>
        <taxon>Eukaryota</taxon>
        <taxon>Viridiplantae</taxon>
        <taxon>Streptophyta</taxon>
        <taxon>Embryophyta</taxon>
        <taxon>Tracheophyta</taxon>
        <taxon>Spermatophyta</taxon>
        <taxon>Magnoliopsida</taxon>
        <taxon>Ranunculales</taxon>
        <taxon>Papaveraceae</taxon>
        <taxon>Papaveroideae</taxon>
        <taxon>Papaver</taxon>
    </lineage>
</organism>
<dbReference type="PANTHER" id="PTHR33144">
    <property type="entry name" value="OS10G0409366 PROTEIN-RELATED"/>
    <property type="match status" value="1"/>
</dbReference>
<keyword evidence="3" id="KW-1185">Reference proteome</keyword>
<dbReference type="InterPro" id="IPR004252">
    <property type="entry name" value="Probable_transposase_24"/>
</dbReference>